<accession>A0A7S2SIH6</accession>
<protein>
    <recommendedName>
        <fullName evidence="3">Apple domain-containing protein</fullName>
    </recommendedName>
</protein>
<dbReference type="InterPro" id="IPR055401">
    <property type="entry name" value="CEMIP_beta-hel_dom"/>
</dbReference>
<dbReference type="EMBL" id="HBHI01028960">
    <property type="protein sequence ID" value="CAD9699301.1"/>
    <property type="molecule type" value="Transcribed_RNA"/>
</dbReference>
<dbReference type="InterPro" id="IPR012334">
    <property type="entry name" value="Pectin_lyas_fold"/>
</dbReference>
<dbReference type="InterPro" id="IPR003609">
    <property type="entry name" value="Pan_app"/>
</dbReference>
<name>A0A7S2SIH6_9STRA</name>
<evidence type="ECO:0000259" key="3">
    <source>
        <dbReference type="PROSITE" id="PS50948"/>
    </source>
</evidence>
<dbReference type="InterPro" id="IPR052387">
    <property type="entry name" value="Fibrocystin"/>
</dbReference>
<dbReference type="SUPFAM" id="SSF51126">
    <property type="entry name" value="Pectin lyase-like"/>
    <property type="match status" value="1"/>
</dbReference>
<feature type="chain" id="PRO_5030725804" description="Apple domain-containing protein" evidence="2">
    <location>
        <begin position="19"/>
        <end position="1301"/>
    </location>
</feature>
<dbReference type="Pfam" id="PF24606">
    <property type="entry name" value="CEMIP_beta-hel"/>
    <property type="match status" value="1"/>
</dbReference>
<reference evidence="4" key="1">
    <citation type="submission" date="2021-01" db="EMBL/GenBank/DDBJ databases">
        <authorList>
            <person name="Corre E."/>
            <person name="Pelletier E."/>
            <person name="Niang G."/>
            <person name="Scheremetjew M."/>
            <person name="Finn R."/>
            <person name="Kale V."/>
            <person name="Holt S."/>
            <person name="Cochrane G."/>
            <person name="Meng A."/>
            <person name="Brown T."/>
            <person name="Cohen L."/>
        </authorList>
    </citation>
    <scope>NUCLEOTIDE SEQUENCE</scope>
    <source>
        <strain evidence="4">CCMP1452</strain>
    </source>
</reference>
<organism evidence="4">
    <name type="scientific">Eucampia antarctica</name>
    <dbReference type="NCBI Taxonomy" id="49252"/>
    <lineage>
        <taxon>Eukaryota</taxon>
        <taxon>Sar</taxon>
        <taxon>Stramenopiles</taxon>
        <taxon>Ochrophyta</taxon>
        <taxon>Bacillariophyta</taxon>
        <taxon>Mediophyceae</taxon>
        <taxon>Biddulphiophycidae</taxon>
        <taxon>Hemiaulales</taxon>
        <taxon>Hemiaulaceae</taxon>
        <taxon>Eucampia</taxon>
    </lineage>
</organism>
<dbReference type="Gene3D" id="3.50.4.10">
    <property type="entry name" value="Hepatocyte Growth Factor"/>
    <property type="match status" value="1"/>
</dbReference>
<evidence type="ECO:0000313" key="4">
    <source>
        <dbReference type="EMBL" id="CAD9699301.1"/>
    </source>
</evidence>
<dbReference type="PROSITE" id="PS50948">
    <property type="entry name" value="PAN"/>
    <property type="match status" value="1"/>
</dbReference>
<dbReference type="InterPro" id="IPR011050">
    <property type="entry name" value="Pectin_lyase_fold/virulence"/>
</dbReference>
<dbReference type="PANTHER" id="PTHR46769:SF2">
    <property type="entry name" value="FIBROCYSTIN-L ISOFORM 2 PRECURSOR-RELATED"/>
    <property type="match status" value="1"/>
</dbReference>
<dbReference type="Gene3D" id="2.60.120.260">
    <property type="entry name" value="Galactose-binding domain-like"/>
    <property type="match status" value="1"/>
</dbReference>
<dbReference type="InterPro" id="IPR008979">
    <property type="entry name" value="Galactose-bd-like_sf"/>
</dbReference>
<keyword evidence="1 2" id="KW-0732">Signal</keyword>
<dbReference type="PANTHER" id="PTHR46769">
    <property type="entry name" value="POLYCYSTIC KIDNEY AND HEPATIC DISEASE 1 (AUTOSOMAL RECESSIVE)-LIKE 1"/>
    <property type="match status" value="1"/>
</dbReference>
<sequence length="1301" mass="140717">MQLTIAAAATALLSSSSATSSYVAAESPSHGGLRTSTALSKSSQVRELMEGMDDFTTLPCNANLTVDDCDRTVLLSSLIANATNVEATIIPCGVCAIADVIDDNTLTASMGIDVQGMLYFPPSAHGTLETSFLIIQGVLKMDPPGFSKAEQVTIKLIGDDTDIFLAPHPHNAMACSSYIDGKCPLGKRPIAVAGGRLDVRGYDYDQGDMANCPSWVNLQDYWEEPIDTMMPLHTSYIAVDGNSDGIGPVTCLNGESCTLEPVSSNGTTCLRVTTGPYAYDDGYIDVFVDKGDGNGYLEVTTPGVKHTHNSIVVEDCYPSLVGVQVRNTNHNAWAGSIETSTDGGAIHDSMVCIDQCSLSPRTALKVGTDAANCWKSLGEVLLTNSDPSSRSDNQLVLTLASVDVAAGTVSVTSLGSGNPYTVMSEPMMAAEVASLHRPIRFTSVKTSGGNHGGHLIIYHTPHVAQKLEGVEVRAFGQSGILGRYPIHFHHSDNVDGSVIRKNVVRDSEQRCIVVHGTNHVLVENNIAYDHRGHCYIASEDGYETDNNFKDNLGALTKKGENLPGTSDDRRCSTFWVTNPNNHWTGNVAAGSVDMGFWFEDLPNTDPIYSFRDNTMHSNHDEGLNLYPHGYSSRSTVYFDNLKIYNNQVGITMKRTRNIVVRYSFIAHNTVGIYNVKNNGYVRIENTEFHAVPPHSAICPENQVGIGFSYEASVRQIRIKDSSFNGYNNPNCSTVGLALKLLNLGDSARADGILPSLDGVTFDPPGKNSSFGITPNIVLDNQVIILEDADGSMTGEPGFFINNPSVGPFALGVCTSTEGNRPLTMFCAGSCLHTVKIETRELIGGSIKLMVTSRSDTSKTIEFDSSGSTTDPAYNVKFTLGLMPSDEYDVNFVLAETGELVFLSSTVTVGSDQGYCDGGEEQLIENNFFFPPVPSDTFHLFERRNATELVAQSGLVVTEAGVNDFDSEDWATYTDLWFGSVGETVRIRLQFSSSSQGGRLEARLGGVTGEVVGIFSPWDTNGEFVDAAFDIEDADGLQQLTLTSSTSSDVIVSWLQLAPACFPTNFICLDDVDCCSNMCSTTGYCQPPQVSSAATYYMFYKNGGCAGRNELGIISTPVVEDCAKACDALSDCVSFEYKRGVSTRCQLSSTCSSFDLTVNDPTSAYMWYLKVNDEQIRSENPTPLAYLWLLDSLSGGVVTQPTGSISSLYYVGYNTGGCIGRNELGRMTKVIVEDCAEACDTLSDCVSFEYKKASTRCFLSSTCDDFSLTVNNPDSTFMWYEKIESYTNHVATGGNAYLWLFE</sequence>
<evidence type="ECO:0000256" key="1">
    <source>
        <dbReference type="ARBA" id="ARBA00022729"/>
    </source>
</evidence>
<feature type="domain" description="Apple" evidence="3">
    <location>
        <begin position="1084"/>
        <end position="1168"/>
    </location>
</feature>
<feature type="signal peptide" evidence="2">
    <location>
        <begin position="1"/>
        <end position="18"/>
    </location>
</feature>
<proteinExistence type="predicted"/>
<evidence type="ECO:0000256" key="2">
    <source>
        <dbReference type="SAM" id="SignalP"/>
    </source>
</evidence>
<dbReference type="Gene3D" id="2.160.20.10">
    <property type="entry name" value="Single-stranded right-handed beta-helix, Pectin lyase-like"/>
    <property type="match status" value="1"/>
</dbReference>
<dbReference type="SUPFAM" id="SSF49785">
    <property type="entry name" value="Galactose-binding domain-like"/>
    <property type="match status" value="1"/>
</dbReference>
<gene>
    <name evidence="4" type="ORF">EANT1437_LOCUS14843</name>
</gene>